<reference evidence="1 2" key="1">
    <citation type="submission" date="2018-04" db="EMBL/GenBank/DDBJ databases">
        <title>Novel Campyloabacter and Helicobacter Species and Strains.</title>
        <authorList>
            <person name="Mannion A.J."/>
            <person name="Shen Z."/>
            <person name="Fox J.G."/>
        </authorList>
    </citation>
    <scope>NUCLEOTIDE SEQUENCE [LARGE SCALE GENOMIC DNA]</scope>
    <source>
        <strain evidence="1 2">MIT 97-5075</strain>
    </source>
</reference>
<dbReference type="EMBL" id="NXLW01000001">
    <property type="protein sequence ID" value="RDU73802.1"/>
    <property type="molecule type" value="Genomic_DNA"/>
</dbReference>
<sequence>MMISSLFFIGCYQPIVGFSSVGLPLKYDCDNQESDKELLTDSKKPLFCNRDSTIESKQEYPMIFYKECSKSGATWLYECQKIGLESIYEAFKLELPDTTTLPRVLMFFDPKGTFIRFEVF</sequence>
<name>A0A3D8J8Q6_9HELI</name>
<comment type="caution">
    <text evidence="1">The sequence shown here is derived from an EMBL/GenBank/DDBJ whole genome shotgun (WGS) entry which is preliminary data.</text>
</comment>
<dbReference type="Proteomes" id="UP000256424">
    <property type="component" value="Unassembled WGS sequence"/>
</dbReference>
<evidence type="ECO:0000313" key="1">
    <source>
        <dbReference type="EMBL" id="RDU73802.1"/>
    </source>
</evidence>
<organism evidence="1 2">
    <name type="scientific">Helicobacter aurati</name>
    <dbReference type="NCBI Taxonomy" id="137778"/>
    <lineage>
        <taxon>Bacteria</taxon>
        <taxon>Pseudomonadati</taxon>
        <taxon>Campylobacterota</taxon>
        <taxon>Epsilonproteobacteria</taxon>
        <taxon>Campylobacterales</taxon>
        <taxon>Helicobacteraceae</taxon>
        <taxon>Helicobacter</taxon>
    </lineage>
</organism>
<protein>
    <submittedName>
        <fullName evidence="1">Uncharacterized protein</fullName>
    </submittedName>
</protein>
<dbReference type="AlphaFoldDB" id="A0A3D8J8Q6"/>
<keyword evidence="2" id="KW-1185">Reference proteome</keyword>
<accession>A0A3D8J8Q6</accession>
<gene>
    <name evidence="1" type="ORF">CQA66_01055</name>
</gene>
<proteinExistence type="predicted"/>
<evidence type="ECO:0000313" key="2">
    <source>
        <dbReference type="Proteomes" id="UP000256424"/>
    </source>
</evidence>